<dbReference type="Gene3D" id="3.40.50.300">
    <property type="entry name" value="P-loop containing nucleotide triphosphate hydrolases"/>
    <property type="match status" value="1"/>
</dbReference>
<dbReference type="Proteomes" id="UP000188320">
    <property type="component" value="Unassembled WGS sequence"/>
</dbReference>
<dbReference type="OrthoDB" id="2405412at2759"/>
<evidence type="ECO:0000256" key="8">
    <source>
        <dbReference type="SAM" id="MobiDB-lite"/>
    </source>
</evidence>
<proteinExistence type="inferred from homology"/>
<feature type="domain" description="Clp1 P-loop" evidence="9">
    <location>
        <begin position="225"/>
        <end position="267"/>
    </location>
</feature>
<dbReference type="InterPro" id="IPR027417">
    <property type="entry name" value="P-loop_NTPase"/>
</dbReference>
<dbReference type="GO" id="GO:0051731">
    <property type="term" value="F:polynucleotide 5'-hydroxyl-kinase activity"/>
    <property type="evidence" value="ECO:0007669"/>
    <property type="project" value="InterPro"/>
</dbReference>
<comment type="similarity">
    <text evidence="1">Belongs to the Clp1 family. NOL9/GRC3 subfamily.</text>
</comment>
<dbReference type="EMBL" id="LSSK01000725">
    <property type="protein sequence ID" value="OMH82178.1"/>
    <property type="molecule type" value="Genomic_DNA"/>
</dbReference>
<keyword evidence="6 10" id="KW-0418">Kinase</keyword>
<dbReference type="InterPro" id="IPR045116">
    <property type="entry name" value="Clp1/Grc3"/>
</dbReference>
<evidence type="ECO:0000259" key="9">
    <source>
        <dbReference type="Pfam" id="PF16575"/>
    </source>
</evidence>
<reference evidence="11" key="1">
    <citation type="submission" date="2017-01" db="EMBL/GenBank/DDBJ databases">
        <authorList>
            <person name="Wang Y."/>
            <person name="White M."/>
            <person name="Kvist S."/>
            <person name="Moncalvo J.-M."/>
        </authorList>
    </citation>
    <scope>NUCLEOTIDE SEQUENCE [LARGE SCALE GENOMIC DNA]</scope>
    <source>
        <strain evidence="11">COL-18-3</strain>
    </source>
</reference>
<keyword evidence="5" id="KW-0547">Nucleotide-binding</keyword>
<accession>A0A1R1PMI7</accession>
<dbReference type="Pfam" id="PF16575">
    <property type="entry name" value="CLP1_P"/>
    <property type="match status" value="2"/>
</dbReference>
<protein>
    <recommendedName>
        <fullName evidence="3">Polynucleotide 5'-hydroxyl-kinase GRC3</fullName>
    </recommendedName>
    <alternativeName>
        <fullName evidence="2">Polynucleotide 5'-hydroxyl-kinase grc3</fullName>
    </alternativeName>
</protein>
<dbReference type="GO" id="GO:0005524">
    <property type="term" value="F:ATP binding"/>
    <property type="evidence" value="ECO:0007669"/>
    <property type="project" value="UniProtKB-KW"/>
</dbReference>
<feature type="compositionally biased region" description="Low complexity" evidence="8">
    <location>
        <begin position="208"/>
        <end position="217"/>
    </location>
</feature>
<evidence type="ECO:0000313" key="10">
    <source>
        <dbReference type="EMBL" id="OMH82178.1"/>
    </source>
</evidence>
<feature type="compositionally biased region" description="Basic and acidic residues" evidence="8">
    <location>
        <begin position="414"/>
        <end position="428"/>
    </location>
</feature>
<sequence>MKDIFTRYKVVQQVLPNANRKGNTGTTLIVSNRWKQVANSLIDSISSGKDNKVIMVSGQKSTGKSTFARYLRNLIASAGYGGIGSDQAVDLYWMETDLGQPEYSLPGLVGLYKIRSISDNTSTSDVASKPKNVTLTHPPFTQLYDHNVAGREGGCTSNNEADMEYSEVRLVKGVFIGAQTPRDQPNYYINSIEHVMNAYNELVKKSDNSNSESNSEFTSDDNENTQNKKKKQVLIVNTHGWVRGLGSELMVDMLDIIQPTESIHLELSNTSTGKHDANINININSSSNSNSNSGGGGGSTKSLGGTKHIYVPSCTLSTENSFGNPHNFEKQRLKTLGMLLYFNYFYEDSKNFNGTESQKMASIEVDFKNVKLYLANCGVLKSNSLKCVDSSIVGITLIGDSDTSNETGSNSADTKPDNGKKREQEMENKQRKIISIHRGFPDIRKHGTLRGYGQKYICHGIVKCIDSKINKMYLSVPQSQYHTIANAIANSENNTGNKSTGRIGIVKSTGLQIPIQMTNFNVGFSINSNTCRYAIMNMNIGLGNPQEGLINVEYSGVENNQLVLPYLAIGNTEGIGNTVSKIRKNLQRKSHIVSN</sequence>
<keyword evidence="11" id="KW-1185">Reference proteome</keyword>
<evidence type="ECO:0000256" key="5">
    <source>
        <dbReference type="ARBA" id="ARBA00022741"/>
    </source>
</evidence>
<feature type="region of interest" description="Disordered" evidence="8">
    <location>
        <begin position="403"/>
        <end position="428"/>
    </location>
</feature>
<feature type="region of interest" description="Disordered" evidence="8">
    <location>
        <begin position="206"/>
        <end position="231"/>
    </location>
</feature>
<name>A0A1R1PMI7_ZANCU</name>
<dbReference type="InterPro" id="IPR032319">
    <property type="entry name" value="CLP1_P"/>
</dbReference>
<evidence type="ECO:0000256" key="1">
    <source>
        <dbReference type="ARBA" id="ARBA00011003"/>
    </source>
</evidence>
<organism evidence="10 11">
    <name type="scientific">Zancudomyces culisetae</name>
    <name type="common">Gut fungus</name>
    <name type="synonym">Smittium culisetae</name>
    <dbReference type="NCBI Taxonomy" id="1213189"/>
    <lineage>
        <taxon>Eukaryota</taxon>
        <taxon>Fungi</taxon>
        <taxon>Fungi incertae sedis</taxon>
        <taxon>Zoopagomycota</taxon>
        <taxon>Kickxellomycotina</taxon>
        <taxon>Harpellomycetes</taxon>
        <taxon>Harpellales</taxon>
        <taxon>Legeriomycetaceae</taxon>
        <taxon>Zancudomyces</taxon>
    </lineage>
</organism>
<evidence type="ECO:0000313" key="11">
    <source>
        <dbReference type="Proteomes" id="UP000188320"/>
    </source>
</evidence>
<feature type="domain" description="Clp1 P-loop" evidence="9">
    <location>
        <begin position="58"/>
        <end position="122"/>
    </location>
</feature>
<evidence type="ECO:0000256" key="7">
    <source>
        <dbReference type="ARBA" id="ARBA00022840"/>
    </source>
</evidence>
<feature type="compositionally biased region" description="Polar residues" evidence="8">
    <location>
        <begin position="403"/>
        <end position="413"/>
    </location>
</feature>
<feature type="compositionally biased region" description="Low complexity" evidence="8">
    <location>
        <begin position="281"/>
        <end position="292"/>
    </location>
</feature>
<evidence type="ECO:0000256" key="3">
    <source>
        <dbReference type="ARBA" id="ARBA00019824"/>
    </source>
</evidence>
<dbReference type="AlphaFoldDB" id="A0A1R1PMI7"/>
<comment type="caution">
    <text evidence="10">The sequence shown here is derived from an EMBL/GenBank/DDBJ whole genome shotgun (WGS) entry which is preliminary data.</text>
</comment>
<gene>
    <name evidence="10" type="ORF">AX774_g4356</name>
</gene>
<dbReference type="PANTHER" id="PTHR12755:SF3">
    <property type="entry name" value="POLYNUCLEOTIDE 5'-HYDROXYL-KINASE NOL9"/>
    <property type="match status" value="1"/>
</dbReference>
<evidence type="ECO:0000256" key="6">
    <source>
        <dbReference type="ARBA" id="ARBA00022777"/>
    </source>
</evidence>
<keyword evidence="4" id="KW-0808">Transferase</keyword>
<dbReference type="GO" id="GO:0005634">
    <property type="term" value="C:nucleus"/>
    <property type="evidence" value="ECO:0007669"/>
    <property type="project" value="TreeGrafter"/>
</dbReference>
<keyword evidence="7" id="KW-0067">ATP-binding</keyword>
<dbReference type="PANTHER" id="PTHR12755">
    <property type="entry name" value="CLEAVAGE/POLYADENYLATION FACTOR IA SUBUNIT CLP1P"/>
    <property type="match status" value="1"/>
</dbReference>
<feature type="region of interest" description="Disordered" evidence="8">
    <location>
        <begin position="281"/>
        <end position="301"/>
    </location>
</feature>
<evidence type="ECO:0000256" key="4">
    <source>
        <dbReference type="ARBA" id="ARBA00022679"/>
    </source>
</evidence>
<evidence type="ECO:0000256" key="2">
    <source>
        <dbReference type="ARBA" id="ARBA00018706"/>
    </source>
</evidence>
<dbReference type="GO" id="GO:0000448">
    <property type="term" value="P:cleavage in ITS2 between 5.8S rRNA and LSU-rRNA of tricistronic rRNA transcript (SSU-rRNA, 5.8S rRNA, LSU-rRNA)"/>
    <property type="evidence" value="ECO:0007669"/>
    <property type="project" value="TreeGrafter"/>
</dbReference>